<evidence type="ECO:0000313" key="3">
    <source>
        <dbReference type="Proteomes" id="UP001239019"/>
    </source>
</evidence>
<dbReference type="RefSeq" id="WP_306728650.1">
    <property type="nucleotide sequence ID" value="NZ_JAVDDT010000006.1"/>
</dbReference>
<feature type="coiled-coil region" evidence="1">
    <location>
        <begin position="353"/>
        <end position="387"/>
    </location>
</feature>
<sequence length="413" mass="46540">MYLILGATPGSNWQAVIPMLEQLGATALDGNAVARWRANPAGRIGPASSSADTVSLLPVGEAITDMDLAQQLAKTKDARALLLHTRPETALARAMQAGKNPTEELDAWRQAVEAFLQAYRRNRRSIRLINADTALQAPEAFAHACQEHLGLSEADIQPPASNDGQLQSVYRLLAAQMVAQAEDIQPLLAELEASSIPLAEESQAPQLDCQAIYEELTASETQFEKLKDQTTTQSSELKEENELILLQTHQLQEELEKYYLDLQKEAKSRQEAETECDRLKAELESVKQGQDAVSIREKELKEENELLLLQLHQVQEELESYYLELQDEVGKRKAQEEKLAARDQTIKNKNWAIDKKEEKYQGMLAQKKRLDRELTRIREKNTAIQNSLSWKVTKPLRAIRRLTMRKPRKAGAV</sequence>
<evidence type="ECO:0008006" key="4">
    <source>
        <dbReference type="Google" id="ProtNLM"/>
    </source>
</evidence>
<keyword evidence="3" id="KW-1185">Reference proteome</keyword>
<reference evidence="2 3" key="1">
    <citation type="submission" date="2023-08" db="EMBL/GenBank/DDBJ databases">
        <title>Whole-genome sequencing of halo(alkali)philic microorganisms from hypersaline lakes.</title>
        <authorList>
            <person name="Sorokin D.Y."/>
            <person name="Abbas B."/>
            <person name="Merkel A.Y."/>
        </authorList>
    </citation>
    <scope>NUCLEOTIDE SEQUENCE [LARGE SCALE GENOMIC DNA]</scope>
    <source>
        <strain evidence="2 3">AB-CW4</strain>
    </source>
</reference>
<accession>A0ABU0W7Y5</accession>
<dbReference type="EMBL" id="JAVDDT010000006">
    <property type="protein sequence ID" value="MDQ2070152.1"/>
    <property type="molecule type" value="Genomic_DNA"/>
</dbReference>
<protein>
    <recommendedName>
        <fullName evidence="4">Chromosome partition protein Smc</fullName>
    </recommendedName>
</protein>
<keyword evidence="1" id="KW-0175">Coiled coil</keyword>
<comment type="caution">
    <text evidence="2">The sequence shown here is derived from an EMBL/GenBank/DDBJ whole genome shotgun (WGS) entry which is preliminary data.</text>
</comment>
<dbReference type="Proteomes" id="UP001239019">
    <property type="component" value="Unassembled WGS sequence"/>
</dbReference>
<evidence type="ECO:0000256" key="1">
    <source>
        <dbReference type="SAM" id="Coils"/>
    </source>
</evidence>
<name>A0ABU0W7Y5_9GAMM</name>
<gene>
    <name evidence="2" type="ORF">RBH19_09710</name>
</gene>
<evidence type="ECO:0000313" key="2">
    <source>
        <dbReference type="EMBL" id="MDQ2070152.1"/>
    </source>
</evidence>
<feature type="coiled-coil region" evidence="1">
    <location>
        <begin position="255"/>
        <end position="317"/>
    </location>
</feature>
<organism evidence="2 3">
    <name type="scientific">Natronospira bacteriovora</name>
    <dbReference type="NCBI Taxonomy" id="3069753"/>
    <lineage>
        <taxon>Bacteria</taxon>
        <taxon>Pseudomonadati</taxon>
        <taxon>Pseudomonadota</taxon>
        <taxon>Gammaproteobacteria</taxon>
        <taxon>Natronospirales</taxon>
        <taxon>Natronospiraceae</taxon>
        <taxon>Natronospira</taxon>
    </lineage>
</organism>
<proteinExistence type="predicted"/>